<name>A0A840U0P8_9BACT</name>
<dbReference type="GO" id="GO:0004519">
    <property type="term" value="F:endonuclease activity"/>
    <property type="evidence" value="ECO:0007669"/>
    <property type="project" value="UniProtKB-KW"/>
</dbReference>
<accession>A0A840U0P8</accession>
<dbReference type="RefSeq" id="WP_184175589.1">
    <property type="nucleotide sequence ID" value="NZ_JACHGF010000005.1"/>
</dbReference>
<keyword evidence="3" id="KW-0540">Nuclease</keyword>
<dbReference type="InterPro" id="IPR035093">
    <property type="entry name" value="RelE/ParE_toxin_dom_sf"/>
</dbReference>
<keyword evidence="8" id="KW-1185">Reference proteome</keyword>
<comment type="caution">
    <text evidence="7">The sequence shown here is derived from an EMBL/GenBank/DDBJ whole genome shotgun (WGS) entry which is preliminary data.</text>
</comment>
<dbReference type="PANTHER" id="PTHR38039">
    <property type="entry name" value="TOXIN YOEB"/>
    <property type="match status" value="1"/>
</dbReference>
<reference evidence="7 8" key="1">
    <citation type="submission" date="2020-08" db="EMBL/GenBank/DDBJ databases">
        <title>Genomic Encyclopedia of Type Strains, Phase IV (KMG-IV): sequencing the most valuable type-strain genomes for metagenomic binning, comparative biology and taxonomic classification.</title>
        <authorList>
            <person name="Goeker M."/>
        </authorList>
    </citation>
    <scope>NUCLEOTIDE SEQUENCE [LARGE SCALE GENOMIC DNA]</scope>
    <source>
        <strain evidence="7 8">DSM 105074</strain>
    </source>
</reference>
<dbReference type="GO" id="GO:0016787">
    <property type="term" value="F:hydrolase activity"/>
    <property type="evidence" value="ECO:0007669"/>
    <property type="project" value="UniProtKB-KW"/>
</dbReference>
<dbReference type="GO" id="GO:0045892">
    <property type="term" value="P:negative regulation of DNA-templated transcription"/>
    <property type="evidence" value="ECO:0007669"/>
    <property type="project" value="TreeGrafter"/>
</dbReference>
<evidence type="ECO:0000256" key="1">
    <source>
        <dbReference type="ARBA" id="ARBA00008172"/>
    </source>
</evidence>
<dbReference type="InterPro" id="IPR009614">
    <property type="entry name" value="YoeB_toxin"/>
</dbReference>
<evidence type="ECO:0000313" key="7">
    <source>
        <dbReference type="EMBL" id="MBB5285449.1"/>
    </source>
</evidence>
<dbReference type="AlphaFoldDB" id="A0A840U0P8"/>
<keyword evidence="2" id="KW-1277">Toxin-antitoxin system</keyword>
<dbReference type="Proteomes" id="UP000557307">
    <property type="component" value="Unassembled WGS sequence"/>
</dbReference>
<dbReference type="Pfam" id="PF06769">
    <property type="entry name" value="YoeB_toxin"/>
    <property type="match status" value="1"/>
</dbReference>
<keyword evidence="4" id="KW-0255">Endonuclease</keyword>
<evidence type="ECO:0000256" key="3">
    <source>
        <dbReference type="ARBA" id="ARBA00022722"/>
    </source>
</evidence>
<gene>
    <name evidence="7" type="ORF">HNQ92_003606</name>
</gene>
<dbReference type="EMBL" id="JACHGF010000005">
    <property type="protein sequence ID" value="MBB5285449.1"/>
    <property type="molecule type" value="Genomic_DNA"/>
</dbReference>
<evidence type="ECO:0000256" key="2">
    <source>
        <dbReference type="ARBA" id="ARBA00022649"/>
    </source>
</evidence>
<keyword evidence="5 7" id="KW-0378">Hydrolase</keyword>
<evidence type="ECO:0000256" key="5">
    <source>
        <dbReference type="ARBA" id="ARBA00022801"/>
    </source>
</evidence>
<evidence type="ECO:0000256" key="4">
    <source>
        <dbReference type="ARBA" id="ARBA00022759"/>
    </source>
</evidence>
<evidence type="ECO:0000313" key="8">
    <source>
        <dbReference type="Proteomes" id="UP000557307"/>
    </source>
</evidence>
<dbReference type="PANTHER" id="PTHR38039:SF1">
    <property type="entry name" value="TOXIN YOEB"/>
    <property type="match status" value="1"/>
</dbReference>
<dbReference type="Gene3D" id="3.30.2310.20">
    <property type="entry name" value="RelE-like"/>
    <property type="match status" value="1"/>
</dbReference>
<dbReference type="NCBIfam" id="TIGR02116">
    <property type="entry name" value="toxin_Txe_YoeB"/>
    <property type="match status" value="1"/>
</dbReference>
<dbReference type="GO" id="GO:0006401">
    <property type="term" value="P:RNA catabolic process"/>
    <property type="evidence" value="ECO:0007669"/>
    <property type="project" value="InterPro"/>
</dbReference>
<comment type="similarity">
    <text evidence="1">Belongs to the YoeB family.</text>
</comment>
<sequence>MGAAKYEIKLTPTYIQHLKYWHASGQKGVLTRIEKILESIHEHPESGIGKPERLKHGLTGSFSRRTNQEHRIIYGIEE</sequence>
<proteinExistence type="inferred from homology"/>
<evidence type="ECO:0000256" key="6">
    <source>
        <dbReference type="ARBA" id="ARBA00030388"/>
    </source>
</evidence>
<protein>
    <recommendedName>
        <fullName evidence="6">Putative mRNA interferase YoeB</fullName>
    </recommendedName>
</protein>
<organism evidence="7 8">
    <name type="scientific">Rhabdobacter roseus</name>
    <dbReference type="NCBI Taxonomy" id="1655419"/>
    <lineage>
        <taxon>Bacteria</taxon>
        <taxon>Pseudomonadati</taxon>
        <taxon>Bacteroidota</taxon>
        <taxon>Cytophagia</taxon>
        <taxon>Cytophagales</taxon>
        <taxon>Cytophagaceae</taxon>
        <taxon>Rhabdobacter</taxon>
    </lineage>
</organism>
<dbReference type="SUPFAM" id="SSF143011">
    <property type="entry name" value="RelE-like"/>
    <property type="match status" value="1"/>
</dbReference>